<protein>
    <submittedName>
        <fullName evidence="1">Aristolochene synthase</fullName>
    </submittedName>
</protein>
<organism evidence="1 2">
    <name type="scientific">Hirsutella rhossiliensis</name>
    <dbReference type="NCBI Taxonomy" id="111463"/>
    <lineage>
        <taxon>Eukaryota</taxon>
        <taxon>Fungi</taxon>
        <taxon>Dikarya</taxon>
        <taxon>Ascomycota</taxon>
        <taxon>Pezizomycotina</taxon>
        <taxon>Sordariomycetes</taxon>
        <taxon>Hypocreomycetidae</taxon>
        <taxon>Hypocreales</taxon>
        <taxon>Ophiocordycipitaceae</taxon>
        <taxon>Hirsutella</taxon>
    </lineage>
</organism>
<name>A0A9P8SFN7_9HYPO</name>
<comment type="caution">
    <text evidence="1">The sequence shown here is derived from an EMBL/GenBank/DDBJ whole genome shotgun (WGS) entry which is preliminary data.</text>
</comment>
<evidence type="ECO:0000313" key="2">
    <source>
        <dbReference type="Proteomes" id="UP000824596"/>
    </source>
</evidence>
<sequence>MRSISTHWPRGFPGPAESSHVAKKELDLNVEEGWAKFPIYLFPEGDEQRTKLLAAVNVFIFIFDDFWEMHDITTEVFIERMQPSGSHTYGPESALQSLIDDTIAQILELDQENGNDSGRTMIEMMIRFFSRPPPPEKYDCMEDFLLYRHEDAAVPYVLGCTKFSLNSSVDLESPRLAKYIRLLKDHVSVANDLGSWEKEKKAYDTGKVLYLINAVDVVKRLFSLDTFDAAVAVTQGLQFQIECEIEAELQQLIDMDILTTDEWQFINATLHASIDEFWY</sequence>
<accession>A0A9P8SFN7</accession>
<dbReference type="GeneID" id="68358541"/>
<dbReference type="InterPro" id="IPR008949">
    <property type="entry name" value="Isoprenoid_synthase_dom_sf"/>
</dbReference>
<reference evidence="1" key="1">
    <citation type="submission" date="2021-09" db="EMBL/GenBank/DDBJ databases">
        <title>A high-quality genome of the endoparasitic fungus Hirsutella rhossiliensis with a comparison of Hirsutella genomes reveals transposable elements contributing to genome size variation.</title>
        <authorList>
            <person name="Lin R."/>
            <person name="Jiao Y."/>
            <person name="Sun X."/>
            <person name="Ling J."/>
            <person name="Xie B."/>
            <person name="Cheng X."/>
        </authorList>
    </citation>
    <scope>NUCLEOTIDE SEQUENCE</scope>
    <source>
        <strain evidence="1">HR02</strain>
    </source>
</reference>
<dbReference type="EMBL" id="JAIZPD010000012">
    <property type="protein sequence ID" value="KAH0959630.1"/>
    <property type="molecule type" value="Genomic_DNA"/>
</dbReference>
<dbReference type="SUPFAM" id="SSF48576">
    <property type="entry name" value="Terpenoid synthases"/>
    <property type="match status" value="1"/>
</dbReference>
<evidence type="ECO:0000313" key="1">
    <source>
        <dbReference type="EMBL" id="KAH0959630.1"/>
    </source>
</evidence>
<dbReference type="Pfam" id="PF19086">
    <property type="entry name" value="Terpene_syn_C_2"/>
    <property type="match status" value="1"/>
</dbReference>
<dbReference type="Proteomes" id="UP000824596">
    <property type="component" value="Unassembled WGS sequence"/>
</dbReference>
<keyword evidence="2" id="KW-1185">Reference proteome</keyword>
<dbReference type="OrthoDB" id="3004402at2759"/>
<proteinExistence type="predicted"/>
<gene>
    <name evidence="1" type="ORF">HRG_09412</name>
</gene>
<dbReference type="Gene3D" id="1.10.600.10">
    <property type="entry name" value="Farnesyl Diphosphate Synthase"/>
    <property type="match status" value="1"/>
</dbReference>
<dbReference type="RefSeq" id="XP_044717143.1">
    <property type="nucleotide sequence ID" value="XM_044867883.1"/>
</dbReference>
<dbReference type="AlphaFoldDB" id="A0A9P8SFN7"/>